<dbReference type="AlphaFoldDB" id="A0A917YU90"/>
<organism evidence="1 2">
    <name type="scientific">Nonomuraea cavernae</name>
    <dbReference type="NCBI Taxonomy" id="2045107"/>
    <lineage>
        <taxon>Bacteria</taxon>
        <taxon>Bacillati</taxon>
        <taxon>Actinomycetota</taxon>
        <taxon>Actinomycetes</taxon>
        <taxon>Streptosporangiales</taxon>
        <taxon>Streptosporangiaceae</taxon>
        <taxon>Nonomuraea</taxon>
    </lineage>
</organism>
<evidence type="ECO:0000313" key="2">
    <source>
        <dbReference type="Proteomes" id="UP000646523"/>
    </source>
</evidence>
<protein>
    <submittedName>
        <fullName evidence="1">Uncharacterized protein</fullName>
    </submittedName>
</protein>
<comment type="caution">
    <text evidence="1">The sequence shown here is derived from an EMBL/GenBank/DDBJ whole genome shotgun (WGS) entry which is preliminary data.</text>
</comment>
<sequence>MLSTYQEIRDRVYELCRKHEPRPDWAADTKFGRVLFLYDVTQVIVARTFVPTQFIDQTKLAKLERDLAHLFGEGWLL</sequence>
<dbReference type="Proteomes" id="UP000646523">
    <property type="component" value="Unassembled WGS sequence"/>
</dbReference>
<gene>
    <name evidence="1" type="ORF">GCM10012289_20290</name>
</gene>
<reference evidence="1" key="2">
    <citation type="submission" date="2020-09" db="EMBL/GenBank/DDBJ databases">
        <authorList>
            <person name="Sun Q."/>
            <person name="Zhou Y."/>
        </authorList>
    </citation>
    <scope>NUCLEOTIDE SEQUENCE</scope>
    <source>
        <strain evidence="1">CGMCC 4.7368</strain>
    </source>
</reference>
<dbReference type="RefSeq" id="WP_189123753.1">
    <property type="nucleotide sequence ID" value="NZ_BMNH01000004.1"/>
</dbReference>
<proteinExistence type="predicted"/>
<accession>A0A917YU90</accession>
<reference evidence="1" key="1">
    <citation type="journal article" date="2014" name="Int. J. Syst. Evol. Microbiol.">
        <title>Complete genome sequence of Corynebacterium casei LMG S-19264T (=DSM 44701T), isolated from a smear-ripened cheese.</title>
        <authorList>
            <consortium name="US DOE Joint Genome Institute (JGI-PGF)"/>
            <person name="Walter F."/>
            <person name="Albersmeier A."/>
            <person name="Kalinowski J."/>
            <person name="Ruckert C."/>
        </authorList>
    </citation>
    <scope>NUCLEOTIDE SEQUENCE</scope>
    <source>
        <strain evidence="1">CGMCC 4.7368</strain>
    </source>
</reference>
<name>A0A917YU90_9ACTN</name>
<keyword evidence="2" id="KW-1185">Reference proteome</keyword>
<evidence type="ECO:0000313" key="1">
    <source>
        <dbReference type="EMBL" id="GGO66387.1"/>
    </source>
</evidence>
<dbReference type="EMBL" id="BMNH01000004">
    <property type="protein sequence ID" value="GGO66387.1"/>
    <property type="molecule type" value="Genomic_DNA"/>
</dbReference>